<evidence type="ECO:0000256" key="5">
    <source>
        <dbReference type="ARBA" id="ARBA00022884"/>
    </source>
</evidence>
<reference evidence="11" key="1">
    <citation type="journal article" date="2016" name="Nature">
        <title>The genome of the seagrass Zostera marina reveals angiosperm adaptation to the sea.</title>
        <authorList>
            <person name="Olsen J.L."/>
            <person name="Rouze P."/>
            <person name="Verhelst B."/>
            <person name="Lin Y.-C."/>
            <person name="Bayer T."/>
            <person name="Collen J."/>
            <person name="Dattolo E."/>
            <person name="De Paoli E."/>
            <person name="Dittami S."/>
            <person name="Maumus F."/>
            <person name="Michel G."/>
            <person name="Kersting A."/>
            <person name="Lauritano C."/>
            <person name="Lohaus R."/>
            <person name="Toepel M."/>
            <person name="Tonon T."/>
            <person name="Vanneste K."/>
            <person name="Amirebrahimi M."/>
            <person name="Brakel J."/>
            <person name="Bostroem C."/>
            <person name="Chovatia M."/>
            <person name="Grimwood J."/>
            <person name="Jenkins J.W."/>
            <person name="Jueterbock A."/>
            <person name="Mraz A."/>
            <person name="Stam W.T."/>
            <person name="Tice H."/>
            <person name="Bornberg-Bauer E."/>
            <person name="Green P.J."/>
            <person name="Pearson G.A."/>
            <person name="Procaccini G."/>
            <person name="Duarte C.M."/>
            <person name="Schmutz J."/>
            <person name="Reusch T.B.H."/>
            <person name="Van de Peer Y."/>
        </authorList>
    </citation>
    <scope>NUCLEOTIDE SEQUENCE [LARGE SCALE GENOMIC DNA]</scope>
    <source>
        <strain evidence="11">cv. Finnish</strain>
    </source>
</reference>
<feature type="domain" description="PUM-HD" evidence="9">
    <location>
        <begin position="651"/>
        <end position="991"/>
    </location>
</feature>
<dbReference type="AlphaFoldDB" id="A0A0K9PH29"/>
<feature type="repeat" description="Pumilio" evidence="7">
    <location>
        <begin position="707"/>
        <end position="742"/>
    </location>
</feature>
<feature type="repeat" description="Pumilio" evidence="7">
    <location>
        <begin position="743"/>
        <end position="778"/>
    </location>
</feature>
<dbReference type="CDD" id="cd07920">
    <property type="entry name" value="Pumilio"/>
    <property type="match status" value="1"/>
</dbReference>
<dbReference type="InterPro" id="IPR033133">
    <property type="entry name" value="PUM-HD"/>
</dbReference>
<dbReference type="GO" id="GO:0006417">
    <property type="term" value="P:regulation of translation"/>
    <property type="evidence" value="ECO:0007669"/>
    <property type="project" value="UniProtKB-KW"/>
</dbReference>
<evidence type="ECO:0000256" key="3">
    <source>
        <dbReference type="ARBA" id="ARBA00022737"/>
    </source>
</evidence>
<keyword evidence="4" id="KW-0810">Translation regulation</keyword>
<dbReference type="GO" id="GO:0003729">
    <property type="term" value="F:mRNA binding"/>
    <property type="evidence" value="ECO:0000318"/>
    <property type="project" value="GO_Central"/>
</dbReference>
<evidence type="ECO:0000256" key="4">
    <source>
        <dbReference type="ARBA" id="ARBA00022845"/>
    </source>
</evidence>
<keyword evidence="2" id="KW-0963">Cytoplasm</keyword>
<proteinExistence type="predicted"/>
<keyword evidence="11" id="KW-1185">Reference proteome</keyword>
<evidence type="ECO:0000256" key="7">
    <source>
        <dbReference type="PROSITE-ProRule" id="PRU00317"/>
    </source>
</evidence>
<dbReference type="GO" id="GO:0010608">
    <property type="term" value="P:post-transcriptional regulation of gene expression"/>
    <property type="evidence" value="ECO:0000318"/>
    <property type="project" value="GO_Central"/>
</dbReference>
<evidence type="ECO:0000313" key="11">
    <source>
        <dbReference type="Proteomes" id="UP000036987"/>
    </source>
</evidence>
<feature type="repeat" description="Pumilio" evidence="7">
    <location>
        <begin position="671"/>
        <end position="706"/>
    </location>
</feature>
<dbReference type="STRING" id="29655.A0A0K9PH29"/>
<comment type="subcellular location">
    <subcellularLocation>
        <location evidence="1">Cytoplasm</location>
    </subcellularLocation>
</comment>
<evidence type="ECO:0000256" key="6">
    <source>
        <dbReference type="ARBA" id="ARBA00055193"/>
    </source>
</evidence>
<dbReference type="PANTHER" id="PTHR12537:SF187">
    <property type="entry name" value="OS04G0276200 PROTEIN"/>
    <property type="match status" value="1"/>
</dbReference>
<dbReference type="SUPFAM" id="SSF48371">
    <property type="entry name" value="ARM repeat"/>
    <property type="match status" value="1"/>
</dbReference>
<dbReference type="Pfam" id="PF00806">
    <property type="entry name" value="PUF"/>
    <property type="match status" value="8"/>
</dbReference>
<feature type="repeat" description="Pumilio" evidence="7">
    <location>
        <begin position="815"/>
        <end position="850"/>
    </location>
</feature>
<dbReference type="GO" id="GO:0005737">
    <property type="term" value="C:cytoplasm"/>
    <property type="evidence" value="ECO:0000318"/>
    <property type="project" value="GO_Central"/>
</dbReference>
<dbReference type="InterPro" id="IPR016024">
    <property type="entry name" value="ARM-type_fold"/>
</dbReference>
<evidence type="ECO:0000256" key="8">
    <source>
        <dbReference type="SAM" id="MobiDB-lite"/>
    </source>
</evidence>
<evidence type="ECO:0000256" key="1">
    <source>
        <dbReference type="ARBA" id="ARBA00004496"/>
    </source>
</evidence>
<protein>
    <submittedName>
        <fullName evidence="10">Putative Pumilio</fullName>
    </submittedName>
</protein>
<dbReference type="PANTHER" id="PTHR12537">
    <property type="entry name" value="RNA BINDING PROTEIN PUMILIO-RELATED"/>
    <property type="match status" value="1"/>
</dbReference>
<accession>A0A0K9PH29</accession>
<dbReference type="InterPro" id="IPR011989">
    <property type="entry name" value="ARM-like"/>
</dbReference>
<comment type="caution">
    <text evidence="10">The sequence shown here is derived from an EMBL/GenBank/DDBJ whole genome shotgun (WGS) entry which is preliminary data.</text>
</comment>
<feature type="repeat" description="Pumilio" evidence="7">
    <location>
        <begin position="924"/>
        <end position="965"/>
    </location>
</feature>
<dbReference type="InterPro" id="IPR012940">
    <property type="entry name" value="NABP"/>
</dbReference>
<evidence type="ECO:0000256" key="2">
    <source>
        <dbReference type="ARBA" id="ARBA00022490"/>
    </source>
</evidence>
<dbReference type="FunFam" id="1.25.10.10:FF:000004">
    <property type="entry name" value="Pumilio homolog 1 isoform 2"/>
    <property type="match status" value="1"/>
</dbReference>
<dbReference type="EMBL" id="LFYR01000845">
    <property type="protein sequence ID" value="KMZ68284.1"/>
    <property type="molecule type" value="Genomic_DNA"/>
</dbReference>
<dbReference type="PROSITE" id="PS50303">
    <property type="entry name" value="PUM_HD"/>
    <property type="match status" value="1"/>
</dbReference>
<dbReference type="SMART" id="SM00025">
    <property type="entry name" value="Pumilio"/>
    <property type="match status" value="8"/>
</dbReference>
<dbReference type="Gene3D" id="1.25.10.10">
    <property type="entry name" value="Leucine-rich Repeat Variant"/>
    <property type="match status" value="1"/>
</dbReference>
<feature type="region of interest" description="Disordered" evidence="8">
    <location>
        <begin position="201"/>
        <end position="223"/>
    </location>
</feature>
<feature type="repeat" description="Pumilio" evidence="7">
    <location>
        <begin position="888"/>
        <end position="923"/>
    </location>
</feature>
<keyword evidence="3" id="KW-0677">Repeat</keyword>
<dbReference type="Proteomes" id="UP000036987">
    <property type="component" value="Unassembled WGS sequence"/>
</dbReference>
<feature type="repeat" description="Pumilio" evidence="7">
    <location>
        <begin position="852"/>
        <end position="887"/>
    </location>
</feature>
<feature type="region of interest" description="Disordered" evidence="8">
    <location>
        <begin position="142"/>
        <end position="163"/>
    </location>
</feature>
<organism evidence="10 11">
    <name type="scientific">Zostera marina</name>
    <name type="common">Eelgrass</name>
    <dbReference type="NCBI Taxonomy" id="29655"/>
    <lineage>
        <taxon>Eukaryota</taxon>
        <taxon>Viridiplantae</taxon>
        <taxon>Streptophyta</taxon>
        <taxon>Embryophyta</taxon>
        <taxon>Tracheophyta</taxon>
        <taxon>Spermatophyta</taxon>
        <taxon>Magnoliopsida</taxon>
        <taxon>Liliopsida</taxon>
        <taxon>Zosteraceae</taxon>
        <taxon>Zostera</taxon>
    </lineage>
</organism>
<feature type="region of interest" description="Disordered" evidence="8">
    <location>
        <begin position="237"/>
        <end position="276"/>
    </location>
</feature>
<comment type="function">
    <text evidence="6">Sequence-specific RNA-binding protein that regulates translation and mRNA stability by binding the 3'-UTR of target mRNAs. Binds the APUM-binding elements (APBEs) in the 3'-UTR mRNA sequence of CLV1, PNH, WUS and FAS2.</text>
</comment>
<dbReference type="OrthoDB" id="668540at2759"/>
<keyword evidence="5" id="KW-0694">RNA-binding</keyword>
<dbReference type="InterPro" id="IPR033712">
    <property type="entry name" value="Pumilio_RNA-bd"/>
</dbReference>
<feature type="compositionally biased region" description="Polar residues" evidence="8">
    <location>
        <begin position="237"/>
        <end position="246"/>
    </location>
</feature>
<feature type="region of interest" description="Disordered" evidence="8">
    <location>
        <begin position="409"/>
        <end position="431"/>
    </location>
</feature>
<sequence length="1008" mass="109880">MLTELKMMPAIGRSGNNGVDGGLNNGDDMENDLGIILRQQDGDDRERDLNIFRSGSAPPSVEGSLSAVGGLFFDDSPSFNGLSEFRNCNGNGNGNLSEDDLRSDPAYHAYYYSNANLNPRLPPPGLSKEDWRFAQRLQGGNSVLGGIGDKRRGNNRMPEDGSNSQYAYQCVPNNSRHNLAGSSEWLNREADGLIGLSGLAIGSRPKDESGRPFTGHSRPSSRNTFEDNLEALANLDISSGNGNRVSSVPPIGPSATQTFASVLGGGSLSRSTTPDPQLVARVPSPGLPPVGVRINSMDIMGNNGSNGTFNNFSASNQDSSSDISTVFSGMNHMPRTSLTDEDYHQSHSRIKKELEDQSYYLERHGRQKHQSLMKNDQDNLGGIAGHNGNLNLLSQGQYNHQRNIVSSSNSYLKAPSGSSGGSPRVSSSQFNNYDGLNASSYGGYGHNVYPGSPVHPSMLANHMAATNLPPLFQNAAAASMASLNLDSRTLGGSSAAELQNLSRIANQAAAAGIQMPLVDPVFDQYMRTPEYASQFSSNPNDPSIDRSYLIGLQKAYIDALLSAQNNPNLSYLSKSGNFNPGYYNDPSFGLGMSYPGSPLSNSVHNASVGPGSPMRHSDHGMRVPSVMRNLNGGLIGSWTSEAGIHNMDESFASSLLEEFKSNKTKCFELSEIAGHVVEFSADQYGSRFIQQKLEAATIEEKNMVFEEIFPEILSLMTDVFGNYVIQKFFEHGTGSQRKQLADGLKGHVLALSLQMYGCRVIQKAIEVVNLDEQTNMVAELDGHIMRCVRDQNGNHVIQKCIECIPQESIVFIISSFYDKVVTLSTHPYGCRVIQRVLEHCDDPKTQKIVMDEIMQSVCMLAQDQYGNYVVQHVLGNGKPHERSAIITQLAGQIVQMSQQKFASNVVEKCLAYGGPAERQILVNEMLGTTDENEPLQAMMKDQFANYVVQKVLETCDDQQREHILSRIKVHLNALKKYTYGKHIVARVEKLVAAGERRGGLQSSYSSST</sequence>
<dbReference type="PROSITE" id="PS50302">
    <property type="entry name" value="PUM"/>
    <property type="match status" value="8"/>
</dbReference>
<name>A0A0K9PH29_ZOSMR</name>
<dbReference type="OMA" id="CNDMNTQ"/>
<evidence type="ECO:0000313" key="10">
    <source>
        <dbReference type="EMBL" id="KMZ68284.1"/>
    </source>
</evidence>
<gene>
    <name evidence="10" type="ORF">ZOSMA_241G00040</name>
</gene>
<feature type="repeat" description="Pumilio" evidence="7">
    <location>
        <begin position="779"/>
        <end position="814"/>
    </location>
</feature>
<dbReference type="InterPro" id="IPR001313">
    <property type="entry name" value="Pumilio_RNA-bd_rpt"/>
</dbReference>
<dbReference type="Pfam" id="PF07990">
    <property type="entry name" value="NABP"/>
    <property type="match status" value="1"/>
</dbReference>
<evidence type="ECO:0000259" key="9">
    <source>
        <dbReference type="PROSITE" id="PS50303"/>
    </source>
</evidence>